<evidence type="ECO:0000256" key="6">
    <source>
        <dbReference type="ARBA" id="ARBA00022679"/>
    </source>
</evidence>
<dbReference type="InterPro" id="IPR043502">
    <property type="entry name" value="DNA/RNA_pol_sf"/>
</dbReference>
<dbReference type="SUPFAM" id="SSF100879">
    <property type="entry name" value="Lesion bypass DNA polymerase (Y-family), little finger domain"/>
    <property type="match status" value="1"/>
</dbReference>
<keyword evidence="9 17" id="KW-0479">Metal-binding</keyword>
<dbReference type="GO" id="GO:0005829">
    <property type="term" value="C:cytosol"/>
    <property type="evidence" value="ECO:0007669"/>
    <property type="project" value="TreeGrafter"/>
</dbReference>
<comment type="subunit">
    <text evidence="3 17">Monomer.</text>
</comment>
<keyword evidence="14 17" id="KW-0234">DNA repair</keyword>
<dbReference type="Pfam" id="PF11799">
    <property type="entry name" value="IMS_C"/>
    <property type="match status" value="1"/>
</dbReference>
<dbReference type="CDD" id="cd03586">
    <property type="entry name" value="PolY_Pol_IV_kappa"/>
    <property type="match status" value="1"/>
</dbReference>
<evidence type="ECO:0000256" key="11">
    <source>
        <dbReference type="ARBA" id="ARBA00022842"/>
    </source>
</evidence>
<keyword evidence="11 17" id="KW-0460">Magnesium</keyword>
<sequence>MLDVPAAPIRKIIHVDMDAFYASVEQRDNPDLRGKPVAVGSPAARGVVAAASYEARKFGVRSAMPSVTAARKCPELIFVKPRFEVYRAVSQQIRAIFAEYTPSIEPLSLDEAYLDVTDNLKGMTIATDIALEIRARIKAVTGLNASAGISYNKFLAKMASDLNKPNGQAVITPKNGPAFVATLPVEKFHGVGPATAEKMHRLGIETGADLRAKSLDFLSEHFGKSGPYFYGIARGIDDRQVKSDRERKSVGAEDTFAQDISELQRALDELAPLVSKVWQYCETHQLSAKTVTLKVKYTDFQQITRSRTLARSFSDEAEILVLASALLEAIYPFPKAIRLLGVTLSSLETNHLQNQQLKLSLHD</sequence>
<dbReference type="PANTHER" id="PTHR11076">
    <property type="entry name" value="DNA REPAIR POLYMERASE UMUC / TRANSFERASE FAMILY MEMBER"/>
    <property type="match status" value="1"/>
</dbReference>
<dbReference type="Pfam" id="PF00817">
    <property type="entry name" value="IMS"/>
    <property type="match status" value="1"/>
</dbReference>
<dbReference type="GO" id="GO:0003684">
    <property type="term" value="F:damaged DNA binding"/>
    <property type="evidence" value="ECO:0007669"/>
    <property type="project" value="InterPro"/>
</dbReference>
<evidence type="ECO:0000256" key="12">
    <source>
        <dbReference type="ARBA" id="ARBA00022932"/>
    </source>
</evidence>
<gene>
    <name evidence="17" type="primary">dinB</name>
    <name evidence="19" type="ORF">C7449_1105</name>
</gene>
<keyword evidence="5 17" id="KW-0963">Cytoplasm</keyword>
<comment type="caution">
    <text evidence="19">The sequence shown here is derived from an EMBL/GenBank/DDBJ whole genome shotgun (WGS) entry which is preliminary data.</text>
</comment>
<keyword evidence="7 17" id="KW-0548">Nucleotidyltransferase</keyword>
<dbReference type="InterPro" id="IPR036775">
    <property type="entry name" value="DNA_pol_Y-fam_lit_finger_sf"/>
</dbReference>
<evidence type="ECO:0000313" key="20">
    <source>
        <dbReference type="Proteomes" id="UP000241247"/>
    </source>
</evidence>
<evidence type="ECO:0000256" key="17">
    <source>
        <dbReference type="HAMAP-Rule" id="MF_01113"/>
    </source>
</evidence>
<dbReference type="InterPro" id="IPR001126">
    <property type="entry name" value="UmuC"/>
</dbReference>
<dbReference type="AlphaFoldDB" id="A0A2T5ATR1"/>
<evidence type="ECO:0000313" key="19">
    <source>
        <dbReference type="EMBL" id="PTM90125.1"/>
    </source>
</evidence>
<dbReference type="InterPro" id="IPR022880">
    <property type="entry name" value="DNApol_IV"/>
</dbReference>
<evidence type="ECO:0000259" key="18">
    <source>
        <dbReference type="PROSITE" id="PS50173"/>
    </source>
</evidence>
<evidence type="ECO:0000256" key="14">
    <source>
        <dbReference type="ARBA" id="ARBA00023204"/>
    </source>
</evidence>
<dbReference type="GO" id="GO:0006261">
    <property type="term" value="P:DNA-templated DNA replication"/>
    <property type="evidence" value="ECO:0007669"/>
    <property type="project" value="UniProtKB-UniRule"/>
</dbReference>
<evidence type="ECO:0000256" key="3">
    <source>
        <dbReference type="ARBA" id="ARBA00011245"/>
    </source>
</evidence>
<dbReference type="GO" id="GO:0009432">
    <property type="term" value="P:SOS response"/>
    <property type="evidence" value="ECO:0007669"/>
    <property type="project" value="TreeGrafter"/>
</dbReference>
<dbReference type="PANTHER" id="PTHR11076:SF33">
    <property type="entry name" value="DNA POLYMERASE KAPPA"/>
    <property type="match status" value="1"/>
</dbReference>
<dbReference type="Gene3D" id="3.40.1170.60">
    <property type="match status" value="1"/>
</dbReference>
<evidence type="ECO:0000256" key="15">
    <source>
        <dbReference type="ARBA" id="ARBA00025589"/>
    </source>
</evidence>
<dbReference type="GO" id="GO:0006281">
    <property type="term" value="P:DNA repair"/>
    <property type="evidence" value="ECO:0007669"/>
    <property type="project" value="UniProtKB-UniRule"/>
</dbReference>
<name>A0A2T5ATR1_MYCDI</name>
<evidence type="ECO:0000256" key="7">
    <source>
        <dbReference type="ARBA" id="ARBA00022695"/>
    </source>
</evidence>
<dbReference type="FunFam" id="3.40.1170.60:FF:000001">
    <property type="entry name" value="DNA polymerase IV"/>
    <property type="match status" value="1"/>
</dbReference>
<dbReference type="Proteomes" id="UP000241247">
    <property type="component" value="Unassembled WGS sequence"/>
</dbReference>
<proteinExistence type="inferred from homology"/>
<comment type="function">
    <text evidence="15 17">Poorly processive, error-prone DNA polymerase involved in untargeted mutagenesis. Copies undamaged DNA at stalled replication forks, which arise in vivo from mismatched or misaligned primer ends. These misaligned primers can be extended by PolIV. Exhibits no 3'-5' exonuclease (proofreading) activity. May be involved in translesional synthesis, in conjunction with the beta clamp from PolIII.</text>
</comment>
<dbReference type="SUPFAM" id="SSF56672">
    <property type="entry name" value="DNA/RNA polymerases"/>
    <property type="match status" value="1"/>
</dbReference>
<dbReference type="HAMAP" id="MF_01113">
    <property type="entry name" value="DNApol_IV"/>
    <property type="match status" value="1"/>
</dbReference>
<evidence type="ECO:0000256" key="9">
    <source>
        <dbReference type="ARBA" id="ARBA00022723"/>
    </source>
</evidence>
<comment type="cofactor">
    <cofactor evidence="17">
        <name>Mg(2+)</name>
        <dbReference type="ChEBI" id="CHEBI:18420"/>
    </cofactor>
    <text evidence="17">Binds 2 magnesium ions per subunit.</text>
</comment>
<reference evidence="19 20" key="1">
    <citation type="submission" date="2018-04" db="EMBL/GenBank/DDBJ databases">
        <title>Genomic Encyclopedia of Type Strains, Phase IV (KMG-IV): sequencing the most valuable type-strain genomes for metagenomic binning, comparative biology and taxonomic classification.</title>
        <authorList>
            <person name="Goeker M."/>
        </authorList>
    </citation>
    <scope>NUCLEOTIDE SEQUENCE [LARGE SCALE GENOMIC DNA]</scope>
    <source>
        <strain evidence="19 20">DSM 7138</strain>
    </source>
</reference>
<dbReference type="Gene3D" id="3.30.1490.100">
    <property type="entry name" value="DNA polymerase, Y-family, little finger domain"/>
    <property type="match status" value="1"/>
</dbReference>
<dbReference type="NCBIfam" id="NF002677">
    <property type="entry name" value="PRK02406.1"/>
    <property type="match status" value="1"/>
</dbReference>
<dbReference type="InterPro" id="IPR050116">
    <property type="entry name" value="DNA_polymerase-Y"/>
</dbReference>
<dbReference type="InterPro" id="IPR043128">
    <property type="entry name" value="Rev_trsase/Diguanyl_cyclase"/>
</dbReference>
<keyword evidence="8 17" id="KW-0235">DNA replication</keyword>
<feature type="active site" evidence="17">
    <location>
        <position position="111"/>
    </location>
</feature>
<organism evidence="19 20">
    <name type="scientific">Mycoplana dimorpha</name>
    <dbReference type="NCBI Taxonomy" id="28320"/>
    <lineage>
        <taxon>Bacteria</taxon>
        <taxon>Pseudomonadati</taxon>
        <taxon>Pseudomonadota</taxon>
        <taxon>Alphaproteobacteria</taxon>
        <taxon>Hyphomicrobiales</taxon>
        <taxon>Rhizobiaceae</taxon>
        <taxon>Mycoplana</taxon>
    </lineage>
</organism>
<keyword evidence="10 17" id="KW-0227">DNA damage</keyword>
<dbReference type="PROSITE" id="PS50173">
    <property type="entry name" value="UMUC"/>
    <property type="match status" value="1"/>
</dbReference>
<comment type="subcellular location">
    <subcellularLocation>
        <location evidence="1 17">Cytoplasm</location>
    </subcellularLocation>
</comment>
<evidence type="ECO:0000256" key="5">
    <source>
        <dbReference type="ARBA" id="ARBA00022490"/>
    </source>
</evidence>
<comment type="similarity">
    <text evidence="2 17">Belongs to the DNA polymerase type-Y family.</text>
</comment>
<feature type="site" description="Substrate discrimination" evidence="17">
    <location>
        <position position="21"/>
    </location>
</feature>
<accession>A0A2T5ATR1</accession>
<evidence type="ECO:0000256" key="4">
    <source>
        <dbReference type="ARBA" id="ARBA00022457"/>
    </source>
</evidence>
<dbReference type="InterPro" id="IPR024728">
    <property type="entry name" value="PolY_HhH_motif"/>
</dbReference>
<feature type="domain" description="UmuC" evidence="18">
    <location>
        <begin position="12"/>
        <end position="192"/>
    </location>
</feature>
<keyword evidence="13 17" id="KW-0238">DNA-binding</keyword>
<protein>
    <recommendedName>
        <fullName evidence="17">DNA polymerase IV</fullName>
        <shortName evidence="17">Pol IV</shortName>
        <ecNumber evidence="17">2.7.7.7</ecNumber>
    </recommendedName>
</protein>
<dbReference type="InterPro" id="IPR017961">
    <property type="entry name" value="DNA_pol_Y-fam_little_finger"/>
</dbReference>
<evidence type="ECO:0000256" key="10">
    <source>
        <dbReference type="ARBA" id="ARBA00022763"/>
    </source>
</evidence>
<evidence type="ECO:0000256" key="16">
    <source>
        <dbReference type="ARBA" id="ARBA00049244"/>
    </source>
</evidence>
<keyword evidence="6 17" id="KW-0808">Transferase</keyword>
<dbReference type="FunFam" id="3.30.1490.100:FF:000004">
    <property type="entry name" value="DNA polymerase IV"/>
    <property type="match status" value="1"/>
</dbReference>
<evidence type="ECO:0000256" key="2">
    <source>
        <dbReference type="ARBA" id="ARBA00010945"/>
    </source>
</evidence>
<evidence type="ECO:0000256" key="8">
    <source>
        <dbReference type="ARBA" id="ARBA00022705"/>
    </source>
</evidence>
<keyword evidence="20" id="KW-1185">Reference proteome</keyword>
<dbReference type="FunFam" id="1.10.150.20:FF:000019">
    <property type="entry name" value="DNA polymerase IV"/>
    <property type="match status" value="1"/>
</dbReference>
<evidence type="ECO:0000256" key="13">
    <source>
        <dbReference type="ARBA" id="ARBA00023125"/>
    </source>
</evidence>
<dbReference type="GO" id="GO:0042276">
    <property type="term" value="P:error-prone translesion synthesis"/>
    <property type="evidence" value="ECO:0007669"/>
    <property type="project" value="TreeGrafter"/>
</dbReference>
<keyword evidence="4 17" id="KW-0515">Mutator protein</keyword>
<dbReference type="EMBL" id="PZZZ01000010">
    <property type="protein sequence ID" value="PTM90125.1"/>
    <property type="molecule type" value="Genomic_DNA"/>
</dbReference>
<dbReference type="Pfam" id="PF11798">
    <property type="entry name" value="IMS_HHH"/>
    <property type="match status" value="1"/>
</dbReference>
<evidence type="ECO:0000256" key="1">
    <source>
        <dbReference type="ARBA" id="ARBA00004496"/>
    </source>
</evidence>
<feature type="binding site" evidence="17">
    <location>
        <position position="110"/>
    </location>
    <ligand>
        <name>Mg(2+)</name>
        <dbReference type="ChEBI" id="CHEBI:18420"/>
    </ligand>
</feature>
<dbReference type="GO" id="GO:0003887">
    <property type="term" value="F:DNA-directed DNA polymerase activity"/>
    <property type="evidence" value="ECO:0007669"/>
    <property type="project" value="UniProtKB-UniRule"/>
</dbReference>
<dbReference type="NCBIfam" id="NF010731">
    <property type="entry name" value="PRK14133.1"/>
    <property type="match status" value="1"/>
</dbReference>
<comment type="catalytic activity">
    <reaction evidence="16 17">
        <text>DNA(n) + a 2'-deoxyribonucleoside 5'-triphosphate = DNA(n+1) + diphosphate</text>
        <dbReference type="Rhea" id="RHEA:22508"/>
        <dbReference type="Rhea" id="RHEA-COMP:17339"/>
        <dbReference type="Rhea" id="RHEA-COMP:17340"/>
        <dbReference type="ChEBI" id="CHEBI:33019"/>
        <dbReference type="ChEBI" id="CHEBI:61560"/>
        <dbReference type="ChEBI" id="CHEBI:173112"/>
        <dbReference type="EC" id="2.7.7.7"/>
    </reaction>
</comment>
<keyword evidence="12 17" id="KW-0239">DNA-directed DNA polymerase</keyword>
<dbReference type="Gene3D" id="1.10.150.20">
    <property type="entry name" value="5' to 3' exonuclease, C-terminal subdomain"/>
    <property type="match status" value="1"/>
</dbReference>
<dbReference type="Gene3D" id="3.30.70.270">
    <property type="match status" value="1"/>
</dbReference>
<feature type="binding site" evidence="17">
    <location>
        <position position="16"/>
    </location>
    <ligand>
        <name>Mg(2+)</name>
        <dbReference type="ChEBI" id="CHEBI:18420"/>
    </ligand>
</feature>
<dbReference type="EC" id="2.7.7.7" evidence="17"/>
<dbReference type="GO" id="GO:0000287">
    <property type="term" value="F:magnesium ion binding"/>
    <property type="evidence" value="ECO:0007669"/>
    <property type="project" value="UniProtKB-UniRule"/>
</dbReference>